<organism evidence="1 3">
    <name type="scientific">Oleiagrimonas soli</name>
    <dbReference type="NCBI Taxonomy" id="1543381"/>
    <lineage>
        <taxon>Bacteria</taxon>
        <taxon>Pseudomonadati</taxon>
        <taxon>Pseudomonadota</taxon>
        <taxon>Gammaproteobacteria</taxon>
        <taxon>Lysobacterales</taxon>
        <taxon>Rhodanobacteraceae</taxon>
        <taxon>Oleiagrimonas</taxon>
    </lineage>
</organism>
<dbReference type="EMBL" id="JACHET010000001">
    <property type="protein sequence ID" value="MBB6185186.1"/>
    <property type="molecule type" value="Genomic_DNA"/>
</dbReference>
<evidence type="ECO:0000313" key="2">
    <source>
        <dbReference type="EMBL" id="MBB6185186.1"/>
    </source>
</evidence>
<dbReference type="SUPFAM" id="SSF47240">
    <property type="entry name" value="Ferritin-like"/>
    <property type="match status" value="1"/>
</dbReference>
<dbReference type="STRING" id="1543381.LF63_0113600"/>
<accession>A0A099CTD9</accession>
<dbReference type="HOGENOM" id="CLU_076834_0_0_6"/>
<dbReference type="RefSeq" id="WP_043103945.1">
    <property type="nucleotide sequence ID" value="NZ_JACHET010000001.1"/>
</dbReference>
<protein>
    <submittedName>
        <fullName evidence="1">Ferritin</fullName>
    </submittedName>
</protein>
<keyword evidence="3" id="KW-1185">Reference proteome</keyword>
<evidence type="ECO:0000313" key="1">
    <source>
        <dbReference type="EMBL" id="KGI76941.1"/>
    </source>
</evidence>
<name>A0A099CTD9_9GAMM</name>
<reference evidence="1 3" key="1">
    <citation type="submission" date="2014-09" db="EMBL/GenBank/DDBJ databases">
        <title>Xanthomonadaceae 3.5X direct submission.</title>
        <authorList>
            <person name="Fang T."/>
            <person name="Wang H."/>
        </authorList>
    </citation>
    <scope>NUCLEOTIDE SEQUENCE [LARGE SCALE GENOMIC DNA]</scope>
    <source>
        <strain evidence="1 3">3.5X</strain>
    </source>
</reference>
<dbReference type="Proteomes" id="UP000560000">
    <property type="component" value="Unassembled WGS sequence"/>
</dbReference>
<dbReference type="EMBL" id="JROI01000015">
    <property type="protein sequence ID" value="KGI76941.1"/>
    <property type="molecule type" value="Genomic_DNA"/>
</dbReference>
<reference evidence="2 4" key="2">
    <citation type="submission" date="2020-08" db="EMBL/GenBank/DDBJ databases">
        <title>Genomic Encyclopedia of Type Strains, Phase IV (KMG-IV): sequencing the most valuable type-strain genomes for metagenomic binning, comparative biology and taxonomic classification.</title>
        <authorList>
            <person name="Goeker M."/>
        </authorList>
    </citation>
    <scope>NUCLEOTIDE SEQUENCE [LARGE SCALE GENOMIC DNA]</scope>
    <source>
        <strain evidence="2 4">DSM 107085</strain>
    </source>
</reference>
<dbReference type="CDD" id="cd00657">
    <property type="entry name" value="Ferritin_like"/>
    <property type="match status" value="1"/>
</dbReference>
<dbReference type="InterPro" id="IPR009078">
    <property type="entry name" value="Ferritin-like_SF"/>
</dbReference>
<dbReference type="AlphaFoldDB" id="A0A099CTD9"/>
<dbReference type="Proteomes" id="UP000029708">
    <property type="component" value="Unassembled WGS sequence"/>
</dbReference>
<dbReference type="InterPro" id="IPR012348">
    <property type="entry name" value="RNR-like"/>
</dbReference>
<dbReference type="GO" id="GO:0016491">
    <property type="term" value="F:oxidoreductase activity"/>
    <property type="evidence" value="ECO:0007669"/>
    <property type="project" value="InterPro"/>
</dbReference>
<sequence length="273" mass="32215">MQDAYSLPWKLEDIDFTRFDAEKARADEDLIYLICASSFIESGSDLYTKNLVEHYQGDEAVQTWLRDHWEHEELQHGRALATYVRHAWPDFDWDSAFADFFAEYGAVCTSEELESRRGLELAARCVVETGTASLYRAIHTQTEEPVLKQLTEYIKSDEVRHYSHFYKYFREYEARERNGRWRVMRALYRRLMEIRNEDGDIALRHVFAYRRPEVNDDPAAFKAASERVYGLVRKHLPAEMTVKMLLKPLNLPPRLNASLQTPLTRLTERFVLH</sequence>
<gene>
    <name evidence="2" type="ORF">HNQ86_002531</name>
    <name evidence="1" type="ORF">LF63_0113600</name>
</gene>
<dbReference type="Gene3D" id="1.10.620.20">
    <property type="entry name" value="Ribonucleotide Reductase, subunit A"/>
    <property type="match status" value="1"/>
</dbReference>
<evidence type="ECO:0000313" key="4">
    <source>
        <dbReference type="Proteomes" id="UP000560000"/>
    </source>
</evidence>
<proteinExistence type="predicted"/>
<evidence type="ECO:0000313" key="3">
    <source>
        <dbReference type="Proteomes" id="UP000029708"/>
    </source>
</evidence>
<dbReference type="OrthoDB" id="581372at2"/>
<comment type="caution">
    <text evidence="1">The sequence shown here is derived from an EMBL/GenBank/DDBJ whole genome shotgun (WGS) entry which is preliminary data.</text>
</comment>